<dbReference type="Gene3D" id="3.30.70.890">
    <property type="entry name" value="GHMP kinase, C-terminal domain"/>
    <property type="match status" value="1"/>
</dbReference>
<dbReference type="InterPro" id="IPR014721">
    <property type="entry name" value="Ribsml_uS5_D2-typ_fold_subgr"/>
</dbReference>
<keyword evidence="4 9" id="KW-0808">Transferase</keyword>
<sequence length="289" mass="32116">MNRISVRTPAKINLTLDILKKREDGYHEISMVMQTVDLCDELEFEEREIGIEIECSNHEIPCDSGNLVYKAANALKDEFGIQKGIYIKINKKIPLEAGLAGGSANAAGTLLALKKMWRIEATDDRLNEIAKSIGADVPYCTKGGTMLAQGIGEKLTKLKDLPDYHVVLVKPEFSISTAWAYNNVDIKNIKQHPDNEAVSRAIEYGDRAVIEKNLGNVFEEAAFKKYPELAEIKETLIKLGAKGSLMSGSGPTMYGLFDDEAKAQLACEHFRGIYDEVYKAKTCHQLIKE</sequence>
<evidence type="ECO:0000256" key="6">
    <source>
        <dbReference type="ARBA" id="ARBA00022777"/>
    </source>
</evidence>
<dbReference type="PIRSF" id="PIRSF010376">
    <property type="entry name" value="IspE"/>
    <property type="match status" value="1"/>
</dbReference>
<dbReference type="InterPro" id="IPR020568">
    <property type="entry name" value="Ribosomal_Su5_D2-typ_SF"/>
</dbReference>
<dbReference type="EC" id="2.7.1.148" evidence="2 9"/>
<evidence type="ECO:0000256" key="8">
    <source>
        <dbReference type="ARBA" id="ARBA00032554"/>
    </source>
</evidence>
<feature type="binding site" evidence="9">
    <location>
        <begin position="94"/>
        <end position="104"/>
    </location>
    <ligand>
        <name>ATP</name>
        <dbReference type="ChEBI" id="CHEBI:30616"/>
    </ligand>
</feature>
<dbReference type="HAMAP" id="MF_00061">
    <property type="entry name" value="IspE"/>
    <property type="match status" value="1"/>
</dbReference>
<keyword evidence="5 9" id="KW-0547">Nucleotide-binding</keyword>
<evidence type="ECO:0000259" key="10">
    <source>
        <dbReference type="Pfam" id="PF00288"/>
    </source>
</evidence>
<dbReference type="OrthoDB" id="9809438at2"/>
<dbReference type="GO" id="GO:0050515">
    <property type="term" value="F:4-(cytidine 5'-diphospho)-2-C-methyl-D-erythritol kinase activity"/>
    <property type="evidence" value="ECO:0007669"/>
    <property type="project" value="UniProtKB-UniRule"/>
</dbReference>
<feature type="active site" evidence="9">
    <location>
        <position position="11"/>
    </location>
</feature>
<evidence type="ECO:0000313" key="12">
    <source>
        <dbReference type="EMBL" id="SHF07327.1"/>
    </source>
</evidence>
<dbReference type="AlphaFoldDB" id="A0A1M4YNW4"/>
<evidence type="ECO:0000256" key="5">
    <source>
        <dbReference type="ARBA" id="ARBA00022741"/>
    </source>
</evidence>
<evidence type="ECO:0000256" key="2">
    <source>
        <dbReference type="ARBA" id="ARBA00012052"/>
    </source>
</evidence>
<feature type="domain" description="GHMP kinase C-terminal" evidence="11">
    <location>
        <begin position="205"/>
        <end position="269"/>
    </location>
</feature>
<dbReference type="InterPro" id="IPR006204">
    <property type="entry name" value="GHMP_kinase_N_dom"/>
</dbReference>
<organism evidence="12 13">
    <name type="scientific">Alkalibacter saccharofermentans DSM 14828</name>
    <dbReference type="NCBI Taxonomy" id="1120975"/>
    <lineage>
        <taxon>Bacteria</taxon>
        <taxon>Bacillati</taxon>
        <taxon>Bacillota</taxon>
        <taxon>Clostridia</taxon>
        <taxon>Eubacteriales</taxon>
        <taxon>Eubacteriaceae</taxon>
        <taxon>Alkalibacter</taxon>
    </lineage>
</organism>
<comment type="similarity">
    <text evidence="1 9">Belongs to the GHMP kinase family. IspE subfamily.</text>
</comment>
<reference evidence="12 13" key="1">
    <citation type="submission" date="2016-11" db="EMBL/GenBank/DDBJ databases">
        <authorList>
            <person name="Jaros S."/>
            <person name="Januszkiewicz K."/>
            <person name="Wedrychowicz H."/>
        </authorList>
    </citation>
    <scope>NUCLEOTIDE SEQUENCE [LARGE SCALE GENOMIC DNA]</scope>
    <source>
        <strain evidence="12 13">DSM 14828</strain>
    </source>
</reference>
<dbReference type="NCBIfam" id="TIGR00154">
    <property type="entry name" value="ispE"/>
    <property type="match status" value="1"/>
</dbReference>
<dbReference type="Proteomes" id="UP000184251">
    <property type="component" value="Unassembled WGS sequence"/>
</dbReference>
<name>A0A1M4YNW4_9FIRM</name>
<dbReference type="UniPathway" id="UPA00056">
    <property type="reaction ID" value="UER00094"/>
</dbReference>
<evidence type="ECO:0000256" key="4">
    <source>
        <dbReference type="ARBA" id="ARBA00022679"/>
    </source>
</evidence>
<dbReference type="SUPFAM" id="SSF55060">
    <property type="entry name" value="GHMP Kinase, C-terminal domain"/>
    <property type="match status" value="1"/>
</dbReference>
<dbReference type="GO" id="GO:0005524">
    <property type="term" value="F:ATP binding"/>
    <property type="evidence" value="ECO:0007669"/>
    <property type="project" value="UniProtKB-UniRule"/>
</dbReference>
<keyword evidence="13" id="KW-1185">Reference proteome</keyword>
<evidence type="ECO:0000259" key="11">
    <source>
        <dbReference type="Pfam" id="PF08544"/>
    </source>
</evidence>
<dbReference type="InterPro" id="IPR004424">
    <property type="entry name" value="IspE"/>
</dbReference>
<dbReference type="Pfam" id="PF08544">
    <property type="entry name" value="GHMP_kinases_C"/>
    <property type="match status" value="1"/>
</dbReference>
<feature type="domain" description="GHMP kinase N-terminal" evidence="10">
    <location>
        <begin position="66"/>
        <end position="144"/>
    </location>
</feature>
<dbReference type="InterPro" id="IPR036554">
    <property type="entry name" value="GHMP_kinase_C_sf"/>
</dbReference>
<feature type="active site" evidence="9">
    <location>
        <position position="136"/>
    </location>
</feature>
<dbReference type="InterPro" id="IPR013750">
    <property type="entry name" value="GHMP_kinase_C_dom"/>
</dbReference>
<dbReference type="GO" id="GO:0016114">
    <property type="term" value="P:terpenoid biosynthetic process"/>
    <property type="evidence" value="ECO:0007669"/>
    <property type="project" value="UniProtKB-UniRule"/>
</dbReference>
<evidence type="ECO:0000256" key="1">
    <source>
        <dbReference type="ARBA" id="ARBA00009684"/>
    </source>
</evidence>
<comment type="pathway">
    <text evidence="9">Isoprenoid biosynthesis; isopentenyl diphosphate biosynthesis via DXP pathway; isopentenyl diphosphate from 1-deoxy-D-xylulose 5-phosphate: step 3/6.</text>
</comment>
<dbReference type="SUPFAM" id="SSF54211">
    <property type="entry name" value="Ribosomal protein S5 domain 2-like"/>
    <property type="match status" value="1"/>
</dbReference>
<comment type="function">
    <text evidence="9">Catalyzes the phosphorylation of the position 2 hydroxy group of 4-diphosphocytidyl-2C-methyl-D-erythritol.</text>
</comment>
<dbReference type="EMBL" id="FQTU01000013">
    <property type="protein sequence ID" value="SHF07327.1"/>
    <property type="molecule type" value="Genomic_DNA"/>
</dbReference>
<dbReference type="PANTHER" id="PTHR43527:SF2">
    <property type="entry name" value="4-DIPHOSPHOCYTIDYL-2-C-METHYL-D-ERYTHRITOL KINASE, CHLOROPLASTIC"/>
    <property type="match status" value="1"/>
</dbReference>
<keyword evidence="7 9" id="KW-0067">ATP-binding</keyword>
<dbReference type="Pfam" id="PF00288">
    <property type="entry name" value="GHMP_kinases_N"/>
    <property type="match status" value="1"/>
</dbReference>
<keyword evidence="6 9" id="KW-0418">Kinase</keyword>
<evidence type="ECO:0000313" key="13">
    <source>
        <dbReference type="Proteomes" id="UP000184251"/>
    </source>
</evidence>
<dbReference type="PANTHER" id="PTHR43527">
    <property type="entry name" value="4-DIPHOSPHOCYTIDYL-2-C-METHYL-D-ERYTHRITOL KINASE, CHLOROPLASTIC"/>
    <property type="match status" value="1"/>
</dbReference>
<comment type="catalytic activity">
    <reaction evidence="9">
        <text>4-CDP-2-C-methyl-D-erythritol + ATP = 4-CDP-2-C-methyl-D-erythritol 2-phosphate + ADP + H(+)</text>
        <dbReference type="Rhea" id="RHEA:18437"/>
        <dbReference type="ChEBI" id="CHEBI:15378"/>
        <dbReference type="ChEBI" id="CHEBI:30616"/>
        <dbReference type="ChEBI" id="CHEBI:57823"/>
        <dbReference type="ChEBI" id="CHEBI:57919"/>
        <dbReference type="ChEBI" id="CHEBI:456216"/>
        <dbReference type="EC" id="2.7.1.148"/>
    </reaction>
</comment>
<evidence type="ECO:0000256" key="9">
    <source>
        <dbReference type="HAMAP-Rule" id="MF_00061"/>
    </source>
</evidence>
<dbReference type="NCBIfam" id="NF011202">
    <property type="entry name" value="PRK14608.1"/>
    <property type="match status" value="1"/>
</dbReference>
<protein>
    <recommendedName>
        <fullName evidence="3 9">4-diphosphocytidyl-2-C-methyl-D-erythritol kinase</fullName>
        <shortName evidence="9">CMK</shortName>
        <ecNumber evidence="2 9">2.7.1.148</ecNumber>
    </recommendedName>
    <alternativeName>
        <fullName evidence="8 9">4-(cytidine-5'-diphospho)-2-C-methyl-D-erythritol kinase</fullName>
    </alternativeName>
</protein>
<dbReference type="GO" id="GO:0019288">
    <property type="term" value="P:isopentenyl diphosphate biosynthetic process, methylerythritol 4-phosphate pathway"/>
    <property type="evidence" value="ECO:0007669"/>
    <property type="project" value="UniProtKB-UniRule"/>
</dbReference>
<evidence type="ECO:0000256" key="3">
    <source>
        <dbReference type="ARBA" id="ARBA00017473"/>
    </source>
</evidence>
<evidence type="ECO:0000256" key="7">
    <source>
        <dbReference type="ARBA" id="ARBA00022840"/>
    </source>
</evidence>
<dbReference type="Gene3D" id="3.30.230.10">
    <property type="match status" value="1"/>
</dbReference>
<gene>
    <name evidence="9" type="primary">ispE</name>
    <name evidence="12" type="ORF">SAMN02746064_01825</name>
</gene>
<dbReference type="STRING" id="1120975.SAMN02746064_01825"/>
<keyword evidence="9" id="KW-0414">Isoprene biosynthesis</keyword>
<accession>A0A1M4YNW4</accession>
<proteinExistence type="inferred from homology"/>
<dbReference type="RefSeq" id="WP_073271263.1">
    <property type="nucleotide sequence ID" value="NZ_FQTU01000013.1"/>
</dbReference>